<dbReference type="Pfam" id="PF01152">
    <property type="entry name" value="Bac_globin"/>
    <property type="match status" value="1"/>
</dbReference>
<keyword evidence="3" id="KW-0479">Metal-binding</keyword>
<dbReference type="GO" id="GO:0020037">
    <property type="term" value="F:heme binding"/>
    <property type="evidence" value="ECO:0007669"/>
    <property type="project" value="InterPro"/>
</dbReference>
<dbReference type="GO" id="GO:0005344">
    <property type="term" value="F:oxygen carrier activity"/>
    <property type="evidence" value="ECO:0007669"/>
    <property type="project" value="InterPro"/>
</dbReference>
<evidence type="ECO:0000256" key="3">
    <source>
        <dbReference type="ARBA" id="ARBA00022723"/>
    </source>
</evidence>
<dbReference type="SUPFAM" id="SSF46458">
    <property type="entry name" value="Globin-like"/>
    <property type="match status" value="1"/>
</dbReference>
<comment type="similarity">
    <text evidence="5">Belongs to the truncated hemoglobin family. Group II subfamily.</text>
</comment>
<dbReference type="PANTHER" id="PTHR47366:SF1">
    <property type="entry name" value="TWO-ON-TWO HEMOGLOBIN-3"/>
    <property type="match status" value="1"/>
</dbReference>
<dbReference type="EMBL" id="CP158299">
    <property type="protein sequence ID" value="XBV84693.1"/>
    <property type="molecule type" value="Genomic_DNA"/>
</dbReference>
<keyword evidence="2" id="KW-0349">Heme</keyword>
<dbReference type="InterPro" id="IPR044203">
    <property type="entry name" value="GlbO/GLB3-like"/>
</dbReference>
<evidence type="ECO:0000256" key="1">
    <source>
        <dbReference type="ARBA" id="ARBA00022448"/>
    </source>
</evidence>
<dbReference type="AlphaFoldDB" id="A0AAU7U881"/>
<gene>
    <name evidence="6" type="ORF">ABOD76_14725</name>
</gene>
<accession>A0AAU7U881</accession>
<dbReference type="InterPro" id="IPR012292">
    <property type="entry name" value="Globin/Proto"/>
</dbReference>
<dbReference type="Gene3D" id="1.10.490.10">
    <property type="entry name" value="Globins"/>
    <property type="match status" value="1"/>
</dbReference>
<sequence length="143" mass="15655">MTSDRLTSAPLTLGSPQSLYERIGAEGLHALLEHFYARVARDPLLAPLFPGSRDSSLWATTLEKQEAFLTGFLGGPPLYHQRYGHPRLRARHLPFPITPAHAGAWLACMRAALNETPQIDAASADELHQALSRVAVHMVNQPG</sequence>
<dbReference type="GO" id="GO:0046872">
    <property type="term" value="F:metal ion binding"/>
    <property type="evidence" value="ECO:0007669"/>
    <property type="project" value="UniProtKB-KW"/>
</dbReference>
<organism evidence="6">
    <name type="scientific">Deinococcus sonorensis KR-87</name>
    <dbReference type="NCBI Taxonomy" id="694439"/>
    <lineage>
        <taxon>Bacteria</taxon>
        <taxon>Thermotogati</taxon>
        <taxon>Deinococcota</taxon>
        <taxon>Deinococci</taxon>
        <taxon>Deinococcales</taxon>
        <taxon>Deinococcaceae</taxon>
        <taxon>Deinococcus</taxon>
    </lineage>
</organism>
<proteinExistence type="inferred from homology"/>
<dbReference type="KEGG" id="dsc:ABOD76_14725"/>
<evidence type="ECO:0000256" key="2">
    <source>
        <dbReference type="ARBA" id="ARBA00022617"/>
    </source>
</evidence>
<evidence type="ECO:0000256" key="5">
    <source>
        <dbReference type="ARBA" id="ARBA00034496"/>
    </source>
</evidence>
<reference evidence="6" key="1">
    <citation type="submission" date="2024-06" db="EMBL/GenBank/DDBJ databases">
        <title>Draft Genome Sequence of Deinococcus sonorensis Type Strain KR-87, a Biofilm Producing Representative of the Genus Deinococcus.</title>
        <authorList>
            <person name="Boren L.S."/>
            <person name="Grosso R.A."/>
            <person name="Hugenberg-Cox A.N."/>
            <person name="Hill J.T.E."/>
            <person name="Albert C.M."/>
            <person name="Tuohy J.M."/>
        </authorList>
    </citation>
    <scope>NUCLEOTIDE SEQUENCE</scope>
    <source>
        <strain evidence="6">KR-87</strain>
    </source>
</reference>
<keyword evidence="1" id="KW-0813">Transport</keyword>
<evidence type="ECO:0000256" key="4">
    <source>
        <dbReference type="ARBA" id="ARBA00023004"/>
    </source>
</evidence>
<evidence type="ECO:0000313" key="6">
    <source>
        <dbReference type="EMBL" id="XBV84693.1"/>
    </source>
</evidence>
<dbReference type="RefSeq" id="WP_350242730.1">
    <property type="nucleotide sequence ID" value="NZ_CP158299.1"/>
</dbReference>
<keyword evidence="4" id="KW-0408">Iron</keyword>
<dbReference type="InterPro" id="IPR001486">
    <property type="entry name" value="Hemoglobin_trunc"/>
</dbReference>
<protein>
    <submittedName>
        <fullName evidence="6">Globin</fullName>
    </submittedName>
</protein>
<dbReference type="PANTHER" id="PTHR47366">
    <property type="entry name" value="TWO-ON-TWO HEMOGLOBIN-3"/>
    <property type="match status" value="1"/>
</dbReference>
<name>A0AAU7U881_9DEIO</name>
<dbReference type="GO" id="GO:0019825">
    <property type="term" value="F:oxygen binding"/>
    <property type="evidence" value="ECO:0007669"/>
    <property type="project" value="InterPro"/>
</dbReference>
<dbReference type="InterPro" id="IPR009050">
    <property type="entry name" value="Globin-like_sf"/>
</dbReference>